<evidence type="ECO:0000313" key="4">
    <source>
        <dbReference type="EMBL" id="SFW51932.1"/>
    </source>
</evidence>
<dbReference type="STRING" id="1150368.SAMN02927921_02090"/>
<gene>
    <name evidence="4" type="ORF">SAMN02927921_02090</name>
</gene>
<evidence type="ECO:0000256" key="2">
    <source>
        <dbReference type="ARBA" id="ARBA00023002"/>
    </source>
</evidence>
<dbReference type="InterPro" id="IPR023753">
    <property type="entry name" value="FAD/NAD-binding_dom"/>
</dbReference>
<evidence type="ECO:0000256" key="1">
    <source>
        <dbReference type="ARBA" id="ARBA00022630"/>
    </source>
</evidence>
<dbReference type="SUPFAM" id="SSF51905">
    <property type="entry name" value="FAD/NAD(P)-binding domain"/>
    <property type="match status" value="1"/>
</dbReference>
<sequence>MENQDQFDVAVIGGSYAGLSAAMALGRSLRKTLIIDSGMPCNRQTPHSHNFITQDGEPPHRIAQKARAQVLEYPTVTFTEGKVTEVSRENNGFRVALSEGSAYSVRKVLFATGIRDLMPDLSGFEECWGISLIHCPYCHGYEVRHKKTGILANGERAFEFCTFIRNWTDDLTLFTNGEALLSAEQKALLHEMGIPVVEKEITGLTHQQGTLKHIDFTDGSTAELCALYYHAGFEQHCKIPEALGCAMTEQGHIEVDFFGKTSVPGIFAAGDNTTPMRTVSVAVAAGTKAGAFINRELIDEGLKALQDSL</sequence>
<name>A0A1K1PWS7_9FLAO</name>
<reference evidence="4 5" key="1">
    <citation type="submission" date="2016-11" db="EMBL/GenBank/DDBJ databases">
        <authorList>
            <person name="Jaros S."/>
            <person name="Januszkiewicz K."/>
            <person name="Wedrychowicz H."/>
        </authorList>
    </citation>
    <scope>NUCLEOTIDE SEQUENCE [LARGE SCALE GENOMIC DNA]</scope>
    <source>
        <strain evidence="4 5">CGMCC 1.12145</strain>
    </source>
</reference>
<evidence type="ECO:0000313" key="5">
    <source>
        <dbReference type="Proteomes" id="UP000182248"/>
    </source>
</evidence>
<dbReference type="OrthoDB" id="9806179at2"/>
<dbReference type="Pfam" id="PF07992">
    <property type="entry name" value="Pyr_redox_2"/>
    <property type="match status" value="1"/>
</dbReference>
<keyword evidence="2" id="KW-0560">Oxidoreductase</keyword>
<dbReference type="Proteomes" id="UP000182248">
    <property type="component" value="Unassembled WGS sequence"/>
</dbReference>
<dbReference type="PANTHER" id="PTHR48105">
    <property type="entry name" value="THIOREDOXIN REDUCTASE 1-RELATED-RELATED"/>
    <property type="match status" value="1"/>
</dbReference>
<dbReference type="InterPro" id="IPR036188">
    <property type="entry name" value="FAD/NAD-bd_sf"/>
</dbReference>
<accession>A0A1K1PWS7</accession>
<dbReference type="InterPro" id="IPR050097">
    <property type="entry name" value="Ferredoxin-NADP_redctase_2"/>
</dbReference>
<dbReference type="PRINTS" id="PR00469">
    <property type="entry name" value="PNDRDTASEII"/>
</dbReference>
<keyword evidence="5" id="KW-1185">Reference proteome</keyword>
<dbReference type="RefSeq" id="WP_072317310.1">
    <property type="nucleotide sequence ID" value="NZ_FPJE01000010.1"/>
</dbReference>
<feature type="domain" description="FAD/NAD(P)-binding" evidence="3">
    <location>
        <begin position="7"/>
        <end position="286"/>
    </location>
</feature>
<dbReference type="GO" id="GO:0016491">
    <property type="term" value="F:oxidoreductase activity"/>
    <property type="evidence" value="ECO:0007669"/>
    <property type="project" value="UniProtKB-KW"/>
</dbReference>
<keyword evidence="1" id="KW-0285">Flavoprotein</keyword>
<protein>
    <submittedName>
        <fullName evidence="4">Thioredoxin reductase</fullName>
    </submittedName>
</protein>
<dbReference type="Gene3D" id="3.50.50.60">
    <property type="entry name" value="FAD/NAD(P)-binding domain"/>
    <property type="match status" value="2"/>
</dbReference>
<organism evidence="4 5">
    <name type="scientific">Sinomicrobium oceani</name>
    <dbReference type="NCBI Taxonomy" id="1150368"/>
    <lineage>
        <taxon>Bacteria</taxon>
        <taxon>Pseudomonadati</taxon>
        <taxon>Bacteroidota</taxon>
        <taxon>Flavobacteriia</taxon>
        <taxon>Flavobacteriales</taxon>
        <taxon>Flavobacteriaceae</taxon>
        <taxon>Sinomicrobium</taxon>
    </lineage>
</organism>
<dbReference type="AlphaFoldDB" id="A0A1K1PWS7"/>
<proteinExistence type="predicted"/>
<dbReference type="EMBL" id="FPJE01000010">
    <property type="protein sequence ID" value="SFW51932.1"/>
    <property type="molecule type" value="Genomic_DNA"/>
</dbReference>
<dbReference type="PRINTS" id="PR00368">
    <property type="entry name" value="FADPNR"/>
</dbReference>
<evidence type="ECO:0000259" key="3">
    <source>
        <dbReference type="Pfam" id="PF07992"/>
    </source>
</evidence>